<reference evidence="1 2" key="1">
    <citation type="submission" date="2016-11" db="EMBL/GenBank/DDBJ databases">
        <title>Genome sequences of unsequenced Mycobacteria.</title>
        <authorList>
            <person name="Greninger A.L."/>
            <person name="Fang F."/>
            <person name="Jerome K.R."/>
        </authorList>
    </citation>
    <scope>NUCLEOTIDE SEQUENCE [LARGE SCALE GENOMIC DNA]</scope>
    <source>
        <strain evidence="1 2">M11</strain>
    </source>
</reference>
<dbReference type="Pfam" id="PF14499">
    <property type="entry name" value="DUF4437"/>
    <property type="match status" value="1"/>
</dbReference>
<dbReference type="InterPro" id="IPR011051">
    <property type="entry name" value="RmlC_Cupin_sf"/>
</dbReference>
<dbReference type="Gene3D" id="2.60.120.10">
    <property type="entry name" value="Jelly Rolls"/>
    <property type="match status" value="1"/>
</dbReference>
<gene>
    <name evidence="1" type="ORF">BRW65_17980</name>
</gene>
<dbReference type="STRING" id="53378.BRW65_17980"/>
<dbReference type="InterPro" id="IPR028013">
    <property type="entry name" value="DUF4437"/>
</dbReference>
<evidence type="ECO:0000313" key="2">
    <source>
        <dbReference type="Proteomes" id="UP000186438"/>
    </source>
</evidence>
<dbReference type="InterPro" id="IPR014710">
    <property type="entry name" value="RmlC-like_jellyroll"/>
</dbReference>
<sequence>MIDQPDTIVTYAKDLEWQPVGPLNDQGKGIFVSLMYGDLETAGPTAFLMKYSAGVTAPPHFHGHDYYAVVVSGRFRHYLQDPDEYEVLTPGSTWFQKGNAVHGDTCVGDEDCVLSIFWPQGFDVTFIEDATP</sequence>
<proteinExistence type="predicted"/>
<dbReference type="Proteomes" id="UP000186438">
    <property type="component" value="Unassembled WGS sequence"/>
</dbReference>
<organism evidence="1 2">
    <name type="scientific">Mycobacterium paraffinicum</name>
    <dbReference type="NCBI Taxonomy" id="53378"/>
    <lineage>
        <taxon>Bacteria</taxon>
        <taxon>Bacillati</taxon>
        <taxon>Actinomycetota</taxon>
        <taxon>Actinomycetes</taxon>
        <taxon>Mycobacteriales</taxon>
        <taxon>Mycobacteriaceae</taxon>
        <taxon>Mycobacterium</taxon>
    </lineage>
</organism>
<evidence type="ECO:0008006" key="3">
    <source>
        <dbReference type="Google" id="ProtNLM"/>
    </source>
</evidence>
<protein>
    <recommendedName>
        <fullName evidence="3">Cupin 2 conserved barrel domain-containing protein</fullName>
    </recommendedName>
</protein>
<accession>A0A1Q4HS49</accession>
<name>A0A1Q4HS49_9MYCO</name>
<dbReference type="RefSeq" id="WP_073876986.1">
    <property type="nucleotide sequence ID" value="NZ_MPNT01000016.1"/>
</dbReference>
<dbReference type="OrthoDB" id="4627574at2"/>
<comment type="caution">
    <text evidence="1">The sequence shown here is derived from an EMBL/GenBank/DDBJ whole genome shotgun (WGS) entry which is preliminary data.</text>
</comment>
<dbReference type="SUPFAM" id="SSF51182">
    <property type="entry name" value="RmlC-like cupins"/>
    <property type="match status" value="1"/>
</dbReference>
<dbReference type="EMBL" id="MPNT01000016">
    <property type="protein sequence ID" value="OJZ71981.1"/>
    <property type="molecule type" value="Genomic_DNA"/>
</dbReference>
<evidence type="ECO:0000313" key="1">
    <source>
        <dbReference type="EMBL" id="OJZ71981.1"/>
    </source>
</evidence>
<keyword evidence="2" id="KW-1185">Reference proteome</keyword>
<dbReference type="AlphaFoldDB" id="A0A1Q4HS49"/>